<evidence type="ECO:0000259" key="8">
    <source>
        <dbReference type="Pfam" id="PF00590"/>
    </source>
</evidence>
<evidence type="ECO:0000256" key="7">
    <source>
        <dbReference type="PIRNR" id="PIRNR036427"/>
    </source>
</evidence>
<evidence type="ECO:0000313" key="10">
    <source>
        <dbReference type="Proteomes" id="UP000016587"/>
    </source>
</evidence>
<name>T2GD69_MEGG1</name>
<dbReference type="InterPro" id="IPR014777">
    <property type="entry name" value="4pyrrole_Mease_sub1"/>
</dbReference>
<reference evidence="10" key="2">
    <citation type="submission" date="2013-07" db="EMBL/GenBank/DDBJ databases">
        <authorList>
            <person name="Morais-Silva F.O."/>
            <person name="Rezende A.M."/>
            <person name="Pimentel C."/>
            <person name="Resende D.M."/>
            <person name="Santos C.I."/>
            <person name="Clemente C."/>
            <person name="de Oliveira L.M."/>
            <person name="da Silva S.M."/>
            <person name="Costa D.A."/>
            <person name="Varela-Raposo A."/>
            <person name="Horacio E.C.A."/>
            <person name="Matos M."/>
            <person name="Flores O."/>
            <person name="Ruiz J.C."/>
            <person name="Rodrigues-Pousada C."/>
        </authorList>
    </citation>
    <scope>NUCLEOTIDE SEQUENCE [LARGE SCALE GENOMIC DNA]</scope>
    <source>
        <strain evidence="10">ATCC 19364 / DSM 1382 / NCIMB 9332 / VKM B-1759</strain>
    </source>
</reference>
<dbReference type="CDD" id="cd11645">
    <property type="entry name" value="Precorrin_2_C20_MT"/>
    <property type="match status" value="1"/>
</dbReference>
<feature type="domain" description="Tetrapyrrole methylase" evidence="8">
    <location>
        <begin position="6"/>
        <end position="211"/>
    </location>
</feature>
<sequence>MSWGVLHGLGVGPGDPELLTLKAVRLLGQVDAVFAAASSRNDFSHALEIARPHLKPDTPVTRLPFPMTADAAALAAAWEANAHTVAEVLAAGKDAAFLTLGDPLLFSTFGYLARTLAALYPQARLAATPGITSFQLAAATAVTPLAEAGEALLVLPGVAGGEALRHAMAASPNVAVLKAYKNYKELKQVVTEAGCGETSAAFTRLGLEGEQWSRDLDSLGDSPHYLTLMLVKRKG</sequence>
<dbReference type="PIRSF" id="PIRSF036427">
    <property type="entry name" value="Precrrn-2_mtase"/>
    <property type="match status" value="1"/>
</dbReference>
<proteinExistence type="inferred from homology"/>
<dbReference type="Gene3D" id="3.40.1010.10">
    <property type="entry name" value="Cobalt-precorrin-4 Transmethylase, Domain 1"/>
    <property type="match status" value="1"/>
</dbReference>
<protein>
    <submittedName>
        <fullName evidence="9">Putative precorrin-2 C20-methyltransferase</fullName>
    </submittedName>
</protein>
<dbReference type="InterPro" id="IPR000878">
    <property type="entry name" value="4pyrrol_Mease"/>
</dbReference>
<dbReference type="PATRIC" id="fig|1121448.10.peg.2304"/>
<evidence type="ECO:0000256" key="6">
    <source>
        <dbReference type="ARBA" id="ARBA00022691"/>
    </source>
</evidence>
<dbReference type="InterPro" id="IPR014776">
    <property type="entry name" value="4pyrrole_Mease_sub2"/>
</dbReference>
<dbReference type="GO" id="GO:0032259">
    <property type="term" value="P:methylation"/>
    <property type="evidence" value="ECO:0007669"/>
    <property type="project" value="UniProtKB-KW"/>
</dbReference>
<dbReference type="KEGG" id="dgg:DGI_2351"/>
<dbReference type="HOGENOM" id="CLU_076014_2_1_7"/>
<evidence type="ECO:0000313" key="9">
    <source>
        <dbReference type="EMBL" id="AGW14104.1"/>
    </source>
</evidence>
<dbReference type="EMBL" id="CP006585">
    <property type="protein sequence ID" value="AGW14104.1"/>
    <property type="molecule type" value="Genomic_DNA"/>
</dbReference>
<keyword evidence="5 9" id="KW-0808">Transferase</keyword>
<dbReference type="Proteomes" id="UP000016587">
    <property type="component" value="Chromosome"/>
</dbReference>
<keyword evidence="3" id="KW-0169">Cobalamin biosynthesis</keyword>
<dbReference type="InterPro" id="IPR035996">
    <property type="entry name" value="4pyrrol_Methylase_sf"/>
</dbReference>
<gene>
    <name evidence="9" type="ORF">DGI_2351</name>
</gene>
<dbReference type="GO" id="GO:0030788">
    <property type="term" value="F:precorrin-2 C20-methyltransferase activity"/>
    <property type="evidence" value="ECO:0007669"/>
    <property type="project" value="InterPro"/>
</dbReference>
<evidence type="ECO:0000256" key="3">
    <source>
        <dbReference type="ARBA" id="ARBA00022573"/>
    </source>
</evidence>
<dbReference type="Pfam" id="PF00590">
    <property type="entry name" value="TP_methylase"/>
    <property type="match status" value="1"/>
</dbReference>
<dbReference type="NCBIfam" id="TIGR01467">
    <property type="entry name" value="cobI_cbiL"/>
    <property type="match status" value="1"/>
</dbReference>
<comment type="similarity">
    <text evidence="2 7">Belongs to the precorrin methyltransferase family.</text>
</comment>
<keyword evidence="4 9" id="KW-0489">Methyltransferase</keyword>
<dbReference type="InterPro" id="IPR012382">
    <property type="entry name" value="CobI/CbiL"/>
</dbReference>
<evidence type="ECO:0000256" key="1">
    <source>
        <dbReference type="ARBA" id="ARBA00004953"/>
    </source>
</evidence>
<dbReference type="eggNOG" id="COG2243">
    <property type="taxonomic scope" value="Bacteria"/>
</dbReference>
<dbReference type="SUPFAM" id="SSF53790">
    <property type="entry name" value="Tetrapyrrole methylase"/>
    <property type="match status" value="1"/>
</dbReference>
<dbReference type="GO" id="GO:0009236">
    <property type="term" value="P:cobalamin biosynthetic process"/>
    <property type="evidence" value="ECO:0007669"/>
    <property type="project" value="UniProtKB-UniRule"/>
</dbReference>
<dbReference type="InterPro" id="IPR006364">
    <property type="entry name" value="CobI/CbiL/CobIJ_dom"/>
</dbReference>
<dbReference type="STRING" id="1121448.DGI_2351"/>
<comment type="pathway">
    <text evidence="1">Cofactor biosynthesis; adenosylcobalamin biosynthesis.</text>
</comment>
<evidence type="ECO:0000256" key="4">
    <source>
        <dbReference type="ARBA" id="ARBA00022603"/>
    </source>
</evidence>
<dbReference type="PANTHER" id="PTHR43467:SF2">
    <property type="entry name" value="COBALT-PRECORRIN-2 C(20)-METHYLTRANSFERASE"/>
    <property type="match status" value="1"/>
</dbReference>
<dbReference type="AlphaFoldDB" id="T2GD69"/>
<keyword evidence="6" id="KW-0949">S-adenosyl-L-methionine</keyword>
<dbReference type="PANTHER" id="PTHR43467">
    <property type="entry name" value="COBALT-PRECORRIN-2 C(20)-METHYLTRANSFERASE"/>
    <property type="match status" value="1"/>
</dbReference>
<accession>T2GD69</accession>
<keyword evidence="10" id="KW-1185">Reference proteome</keyword>
<dbReference type="Gene3D" id="3.30.950.10">
    <property type="entry name" value="Methyltransferase, Cobalt-precorrin-4 Transmethylase, Domain 2"/>
    <property type="match status" value="1"/>
</dbReference>
<organism evidence="9 10">
    <name type="scientific">Megalodesulfovibrio gigas (strain ATCC 19364 / DSM 1382 / NCIMB 9332 / VKM B-1759)</name>
    <name type="common">Desulfovibrio gigas</name>
    <dbReference type="NCBI Taxonomy" id="1121448"/>
    <lineage>
        <taxon>Bacteria</taxon>
        <taxon>Pseudomonadati</taxon>
        <taxon>Thermodesulfobacteriota</taxon>
        <taxon>Desulfovibrionia</taxon>
        <taxon>Desulfovibrionales</taxon>
        <taxon>Desulfovibrionaceae</taxon>
        <taxon>Megalodesulfovibrio</taxon>
    </lineage>
</organism>
<reference evidence="9 10" key="1">
    <citation type="journal article" date="2013" name="J. Bacteriol.">
        <title>Roles of HynAB and Ech, the only two hydrogenases found in the model sulfate reducer Desulfovibrio gigas.</title>
        <authorList>
            <person name="Morais-Silva F.O."/>
            <person name="Santos C.I."/>
            <person name="Rodrigues R."/>
            <person name="Pereira I.A."/>
            <person name="Rodrigues-Pousada C."/>
        </authorList>
    </citation>
    <scope>NUCLEOTIDE SEQUENCE [LARGE SCALE GENOMIC DNA]</scope>
    <source>
        <strain evidence="10">ATCC 19364 / DSM 1382 / NCIMB 9332 / VKM B-1759</strain>
    </source>
</reference>
<evidence type="ECO:0000256" key="5">
    <source>
        <dbReference type="ARBA" id="ARBA00022679"/>
    </source>
</evidence>
<dbReference type="UniPathway" id="UPA00148"/>
<evidence type="ECO:0000256" key="2">
    <source>
        <dbReference type="ARBA" id="ARBA00005879"/>
    </source>
</evidence>